<proteinExistence type="predicted"/>
<reference evidence="1 2" key="1">
    <citation type="journal article" date="2016" name="Front. Microbiol.">
        <title>Genomic Resource of Rice Seed Associated Bacteria.</title>
        <authorList>
            <person name="Midha S."/>
            <person name="Bansal K."/>
            <person name="Sharma S."/>
            <person name="Kumar N."/>
            <person name="Patil P.P."/>
            <person name="Chaudhry V."/>
            <person name="Patil P.B."/>
        </authorList>
    </citation>
    <scope>NUCLEOTIDE SEQUENCE [LARGE SCALE GENOMIC DNA]</scope>
    <source>
        <strain evidence="1 2">NS365</strain>
    </source>
</reference>
<name>A0A175RCZ2_9HYPH</name>
<dbReference type="EMBL" id="LDQA01000148">
    <property type="protein sequence ID" value="KTQ98484.1"/>
    <property type="molecule type" value="Genomic_DNA"/>
</dbReference>
<evidence type="ECO:0000313" key="1">
    <source>
        <dbReference type="EMBL" id="KTQ98484.1"/>
    </source>
</evidence>
<accession>A0A175RCZ2</accession>
<dbReference type="AlphaFoldDB" id="A0A175RCZ2"/>
<feature type="non-terminal residue" evidence="1">
    <location>
        <position position="140"/>
    </location>
</feature>
<keyword evidence="2" id="KW-1185">Reference proteome</keyword>
<evidence type="ECO:0000313" key="2">
    <source>
        <dbReference type="Proteomes" id="UP000078529"/>
    </source>
</evidence>
<sequence>MERSEQQSLPVVEPYDSPTGGWGSVKSLAEKSIAEGLAVSTIWNTLFKQNKPDGFACVSCSWAKPADSHAFEFCENGAKATIWEQTKKRTDRDFFSRHRVTELLDWTDHDLEKHGRLTTPMRYDASLDQYVPVTWDSAFR</sequence>
<organism evidence="1 2">
    <name type="scientific">Aureimonas ureilytica</name>
    <dbReference type="NCBI Taxonomy" id="401562"/>
    <lineage>
        <taxon>Bacteria</taxon>
        <taxon>Pseudomonadati</taxon>
        <taxon>Pseudomonadota</taxon>
        <taxon>Alphaproteobacteria</taxon>
        <taxon>Hyphomicrobiales</taxon>
        <taxon>Aurantimonadaceae</taxon>
        <taxon>Aureimonas</taxon>
    </lineage>
</organism>
<comment type="caution">
    <text evidence="1">The sequence shown here is derived from an EMBL/GenBank/DDBJ whole genome shotgun (WGS) entry which is preliminary data.</text>
</comment>
<protein>
    <submittedName>
        <fullName evidence="1">Formate dehydrogenase</fullName>
    </submittedName>
</protein>
<dbReference type="Proteomes" id="UP000078529">
    <property type="component" value="Unassembled WGS sequence"/>
</dbReference>
<gene>
    <name evidence="1" type="ORF">NS365_23210</name>
</gene>
<dbReference type="PATRIC" id="fig|401562.4.peg.837"/>
<dbReference type="SUPFAM" id="SSF53706">
    <property type="entry name" value="Formate dehydrogenase/DMSO reductase, domains 1-3"/>
    <property type="match status" value="1"/>
</dbReference>